<dbReference type="Gene3D" id="3.40.50.2000">
    <property type="entry name" value="Glycogen Phosphorylase B"/>
    <property type="match status" value="1"/>
</dbReference>
<dbReference type="SUPFAM" id="SSF53756">
    <property type="entry name" value="UDP-Glycosyltransferase/glycogen phosphorylase"/>
    <property type="match status" value="1"/>
</dbReference>
<proteinExistence type="predicted"/>
<gene>
    <name evidence="2" type="ORF">BVC71_07920</name>
</gene>
<keyword evidence="1" id="KW-0802">TPR repeat</keyword>
<name>A0A251WZ44_9RHOB</name>
<organism evidence="2 3">
    <name type="scientific">Marivivens niveibacter</name>
    <dbReference type="NCBI Taxonomy" id="1930667"/>
    <lineage>
        <taxon>Bacteria</taxon>
        <taxon>Pseudomonadati</taxon>
        <taxon>Pseudomonadota</taxon>
        <taxon>Alphaproteobacteria</taxon>
        <taxon>Rhodobacterales</taxon>
        <taxon>Paracoccaceae</taxon>
        <taxon>Marivivens group</taxon>
        <taxon>Marivivens</taxon>
    </lineage>
</organism>
<dbReference type="AlphaFoldDB" id="A0A251WZ44"/>
<dbReference type="Pfam" id="PF13429">
    <property type="entry name" value="TPR_15"/>
    <property type="match status" value="1"/>
</dbReference>
<dbReference type="RefSeq" id="WP_086451083.1">
    <property type="nucleotide sequence ID" value="NZ_MSPP01000002.1"/>
</dbReference>
<evidence type="ECO:0000313" key="3">
    <source>
        <dbReference type="Proteomes" id="UP000194664"/>
    </source>
</evidence>
<dbReference type="OrthoDB" id="6193797at2"/>
<evidence type="ECO:0000313" key="2">
    <source>
        <dbReference type="EMBL" id="OUD09749.1"/>
    </source>
</evidence>
<accession>A0A251WZ44</accession>
<feature type="repeat" description="TPR" evidence="1">
    <location>
        <begin position="36"/>
        <end position="69"/>
    </location>
</feature>
<reference evidence="2 3" key="1">
    <citation type="submission" date="2016-12" db="EMBL/GenBank/DDBJ databases">
        <title>The draft genome sequence of HSLHS2.</title>
        <authorList>
            <person name="Hu D."/>
            <person name="Wang L."/>
            <person name="Shao Z."/>
        </authorList>
    </citation>
    <scope>NUCLEOTIDE SEQUENCE [LARGE SCALE GENOMIC DNA]</scope>
    <source>
        <strain evidence="2">MCCC 1A06712</strain>
    </source>
</reference>
<evidence type="ECO:0000256" key="1">
    <source>
        <dbReference type="PROSITE-ProRule" id="PRU00339"/>
    </source>
</evidence>
<dbReference type="InterPro" id="IPR011990">
    <property type="entry name" value="TPR-like_helical_dom_sf"/>
</dbReference>
<dbReference type="PROSITE" id="PS50005">
    <property type="entry name" value="TPR"/>
    <property type="match status" value="1"/>
</dbReference>
<keyword evidence="3" id="KW-1185">Reference proteome</keyword>
<dbReference type="SUPFAM" id="SSF48452">
    <property type="entry name" value="TPR-like"/>
    <property type="match status" value="1"/>
</dbReference>
<sequence length="449" mass="50770">MAKNMRDSCIEAHQSGRHSDALRLYGQYLGAVPSDAQMWSNYGALLRATKHFHNAKRAHERAFALSPKSRTIRANYANILSDLGHYAQSIDIRRSLINEYGDDPEQHAMIGRCLRSMGDYQGAWDYLRPRIEQFPDYADIKLQAAMALLAMGQYQDAFALYRARWMTNELTPRRMPFPEWTGQPLGGKHIIVMPEQGFGDFVLMSRHVSDLKHLGATVSVVVEKPLFRLMQGLKGADFIVPKPDPNIAYDYWVNVMELGAIMLKSDADIRAPVTMIVPDDSVQRAQKILSPFEDTFNVGVVWTGSVTYRGNAFRSFSHSDFLPLCDVPNVQLFSLYKGPMIDAFYDDGASGLIVDAGSHDRDFADCAALMRELDLVITSDTATAHIAGSLGIPVWVILHMDAFWVYRHRGTTTPWYPSMRLFRQREALRWDHVMTDVRQALSEKVSKNG</sequence>
<dbReference type="EMBL" id="MSPP01000002">
    <property type="protein sequence ID" value="OUD09749.1"/>
    <property type="molecule type" value="Genomic_DNA"/>
</dbReference>
<dbReference type="InterPro" id="IPR019734">
    <property type="entry name" value="TPR_rpt"/>
</dbReference>
<protein>
    <submittedName>
        <fullName evidence="2">Uncharacterized protein</fullName>
    </submittedName>
</protein>
<comment type="caution">
    <text evidence="2">The sequence shown here is derived from an EMBL/GenBank/DDBJ whole genome shotgun (WGS) entry which is preliminary data.</text>
</comment>
<dbReference type="Gene3D" id="1.25.40.10">
    <property type="entry name" value="Tetratricopeptide repeat domain"/>
    <property type="match status" value="1"/>
</dbReference>
<dbReference type="Proteomes" id="UP000194664">
    <property type="component" value="Unassembled WGS sequence"/>
</dbReference>